<dbReference type="EMBL" id="JACFXV010000054">
    <property type="protein sequence ID" value="MBA5777966.1"/>
    <property type="molecule type" value="Genomic_DNA"/>
</dbReference>
<name>A0A839AFU4_9HYPH</name>
<comment type="caution">
    <text evidence="2">The sequence shown here is derived from an EMBL/GenBank/DDBJ whole genome shotgun (WGS) entry which is preliminary data.</text>
</comment>
<evidence type="ECO:0000313" key="2">
    <source>
        <dbReference type="EMBL" id="MBA5777966.1"/>
    </source>
</evidence>
<keyword evidence="1" id="KW-1133">Transmembrane helix</keyword>
<feature type="transmembrane region" description="Helical" evidence="1">
    <location>
        <begin position="42"/>
        <end position="59"/>
    </location>
</feature>
<dbReference type="AlphaFoldDB" id="A0A839AFU4"/>
<dbReference type="RefSeq" id="WP_182165905.1">
    <property type="nucleotide sequence ID" value="NZ_JACFXV010000054.1"/>
</dbReference>
<feature type="transmembrane region" description="Helical" evidence="1">
    <location>
        <begin position="97"/>
        <end position="116"/>
    </location>
</feature>
<gene>
    <name evidence="2" type="ORF">H2509_12615</name>
</gene>
<evidence type="ECO:0000313" key="3">
    <source>
        <dbReference type="Proteomes" id="UP000541109"/>
    </source>
</evidence>
<keyword evidence="3" id="KW-1185">Reference proteome</keyword>
<dbReference type="Proteomes" id="UP000541109">
    <property type="component" value="Unassembled WGS sequence"/>
</dbReference>
<proteinExistence type="predicted"/>
<protein>
    <submittedName>
        <fullName evidence="2">Uncharacterized protein</fullName>
    </submittedName>
</protein>
<keyword evidence="1" id="KW-0472">Membrane</keyword>
<evidence type="ECO:0000256" key="1">
    <source>
        <dbReference type="SAM" id="Phobius"/>
    </source>
</evidence>
<keyword evidence="1" id="KW-0812">Transmembrane</keyword>
<accession>A0A839AFU4</accession>
<reference evidence="2 3" key="1">
    <citation type="submission" date="2020-07" db="EMBL/GenBank/DDBJ databases">
        <title>Stappia sp., F7233, whole genome shotgun sequencing project.</title>
        <authorList>
            <person name="Jiang S."/>
            <person name="Liu Z.W."/>
            <person name="Du Z.J."/>
        </authorList>
    </citation>
    <scope>NUCLEOTIDE SEQUENCE [LARGE SCALE GENOMIC DNA]</scope>
    <source>
        <strain evidence="2 3">F7233</strain>
    </source>
</reference>
<sequence length="118" mass="13326">MTTQIDRQNDSQIDKVVKLIPAEIAGALLAINGLVPDTAPEWVILSFAALLFLLTYFYLTKIRMMTDIYQVAFVCLIAYPLWATNIIAFRFDLLFSHAYVISCLLIVASLVPPLIFRD</sequence>
<feature type="transmembrane region" description="Helical" evidence="1">
    <location>
        <begin position="71"/>
        <end position="91"/>
    </location>
</feature>
<organism evidence="2 3">
    <name type="scientific">Stappia albiluteola</name>
    <dbReference type="NCBI Taxonomy" id="2758565"/>
    <lineage>
        <taxon>Bacteria</taxon>
        <taxon>Pseudomonadati</taxon>
        <taxon>Pseudomonadota</taxon>
        <taxon>Alphaproteobacteria</taxon>
        <taxon>Hyphomicrobiales</taxon>
        <taxon>Stappiaceae</taxon>
        <taxon>Stappia</taxon>
    </lineage>
</organism>